<evidence type="ECO:0000313" key="2">
    <source>
        <dbReference type="Proteomes" id="UP000267821"/>
    </source>
</evidence>
<organism evidence="1 2">
    <name type="scientific">Terfezia boudieri ATCC MYA-4762</name>
    <dbReference type="NCBI Taxonomy" id="1051890"/>
    <lineage>
        <taxon>Eukaryota</taxon>
        <taxon>Fungi</taxon>
        <taxon>Dikarya</taxon>
        <taxon>Ascomycota</taxon>
        <taxon>Pezizomycotina</taxon>
        <taxon>Pezizomycetes</taxon>
        <taxon>Pezizales</taxon>
        <taxon>Pezizaceae</taxon>
        <taxon>Terfezia</taxon>
    </lineage>
</organism>
<dbReference type="AlphaFoldDB" id="A0A3N4LFB4"/>
<dbReference type="EMBL" id="ML121558">
    <property type="protein sequence ID" value="RPB21570.1"/>
    <property type="molecule type" value="Genomic_DNA"/>
</dbReference>
<name>A0A3N4LFB4_9PEZI</name>
<protein>
    <submittedName>
        <fullName evidence="1">Uncharacterized protein</fullName>
    </submittedName>
</protein>
<sequence>MRKKIINLALLITEKSSKVYFEKAIKYHQISGTYLLVTTIKKTVICLFMTIAS</sequence>
<dbReference type="Proteomes" id="UP000267821">
    <property type="component" value="Unassembled WGS sequence"/>
</dbReference>
<dbReference type="InParanoid" id="A0A3N4LFB4"/>
<evidence type="ECO:0000313" key="1">
    <source>
        <dbReference type="EMBL" id="RPB21570.1"/>
    </source>
</evidence>
<reference evidence="1 2" key="1">
    <citation type="journal article" date="2018" name="Nat. Ecol. Evol.">
        <title>Pezizomycetes genomes reveal the molecular basis of ectomycorrhizal truffle lifestyle.</title>
        <authorList>
            <person name="Murat C."/>
            <person name="Payen T."/>
            <person name="Noel B."/>
            <person name="Kuo A."/>
            <person name="Morin E."/>
            <person name="Chen J."/>
            <person name="Kohler A."/>
            <person name="Krizsan K."/>
            <person name="Balestrini R."/>
            <person name="Da Silva C."/>
            <person name="Montanini B."/>
            <person name="Hainaut M."/>
            <person name="Levati E."/>
            <person name="Barry K.W."/>
            <person name="Belfiori B."/>
            <person name="Cichocki N."/>
            <person name="Clum A."/>
            <person name="Dockter R.B."/>
            <person name="Fauchery L."/>
            <person name="Guy J."/>
            <person name="Iotti M."/>
            <person name="Le Tacon F."/>
            <person name="Lindquist E.A."/>
            <person name="Lipzen A."/>
            <person name="Malagnac F."/>
            <person name="Mello A."/>
            <person name="Molinier V."/>
            <person name="Miyauchi S."/>
            <person name="Poulain J."/>
            <person name="Riccioni C."/>
            <person name="Rubini A."/>
            <person name="Sitrit Y."/>
            <person name="Splivallo R."/>
            <person name="Traeger S."/>
            <person name="Wang M."/>
            <person name="Zifcakova L."/>
            <person name="Wipf D."/>
            <person name="Zambonelli A."/>
            <person name="Paolocci F."/>
            <person name="Nowrousian M."/>
            <person name="Ottonello S."/>
            <person name="Baldrian P."/>
            <person name="Spatafora J.W."/>
            <person name="Henrissat B."/>
            <person name="Nagy L.G."/>
            <person name="Aury J.M."/>
            <person name="Wincker P."/>
            <person name="Grigoriev I.V."/>
            <person name="Bonfante P."/>
            <person name="Martin F.M."/>
        </authorList>
    </citation>
    <scope>NUCLEOTIDE SEQUENCE [LARGE SCALE GENOMIC DNA]</scope>
    <source>
        <strain evidence="1 2">ATCC MYA-4762</strain>
    </source>
</reference>
<gene>
    <name evidence="1" type="ORF">L211DRAFT_421388</name>
</gene>
<proteinExistence type="predicted"/>
<keyword evidence="2" id="KW-1185">Reference proteome</keyword>
<accession>A0A3N4LFB4</accession>